<gene>
    <name evidence="6" type="ORF">CWM85_14915</name>
</gene>
<dbReference type="InterPro" id="IPR016160">
    <property type="entry name" value="Ald_DH_CS_CYS"/>
</dbReference>
<feature type="non-terminal residue" evidence="6">
    <location>
        <position position="458"/>
    </location>
</feature>
<proteinExistence type="inferred from homology"/>
<sequence>MNLSATHAISVSPTTGETLSSVPWASEQQVDAAIALAEQGYRQWRNVSVAERAATLRNVGSAMRARGEALAQMISREMGKPIAQARGEVAKSANLCDWYAEHGPAMLNTEATLVEDNKAVIEYRPMGAILAVMPWNFPVWQVLRGAVPILLAGNSYLLKHAPNVLGSAAMIGEIFAAAGVPDGVFGWVNATNDGVSQMINDPRIAAVTVSGSVRAGKAIGAQAGAALKKCVLELGGSDPFIVLNDADLDEAVKAAVIGRYQNTGQVCAAAKRFIVEAGIAEAFTQKFVAAAAALKMGDPRDEQNYIGPMARFDLRDELHEQVSATLKEGATLLLGAEKIEGAGNYYAPTVLGNVTAEMTGFREELFGPVATITEARDADHALALANDSEFGLSATVYTTSEAQAQRFADELECGGVFINGYCASDARVAFGGVKKSGFGRELSHFGLHEFCNVQTVWR</sequence>
<keyword evidence="3" id="KW-0560">Oxidoreductase</keyword>
<dbReference type="FunFam" id="3.40.309.10:FF:000010">
    <property type="entry name" value="Gamma-aminobutyraldehyde dehydrogenase"/>
    <property type="match status" value="1"/>
</dbReference>
<keyword evidence="2" id="KW-0521">NADP</keyword>
<dbReference type="NCBIfam" id="NF010575">
    <property type="entry name" value="PRK13968.1"/>
    <property type="match status" value="1"/>
</dbReference>
<feature type="domain" description="Aldehyde dehydrogenase" evidence="5">
    <location>
        <begin position="10"/>
        <end position="456"/>
    </location>
</feature>
<dbReference type="CDD" id="cd07100">
    <property type="entry name" value="ALDH_SSADH1_GabD1"/>
    <property type="match status" value="1"/>
</dbReference>
<evidence type="ECO:0000313" key="6">
    <source>
        <dbReference type="EMBL" id="PLM62186.1"/>
    </source>
</evidence>
<comment type="caution">
    <text evidence="6">The sequence shown here is derived from an EMBL/GenBank/DDBJ whole genome shotgun (WGS) entry which is preliminary data.</text>
</comment>
<dbReference type="Pfam" id="PF00171">
    <property type="entry name" value="Aldedh"/>
    <property type="match status" value="1"/>
</dbReference>
<dbReference type="GO" id="GO:0004030">
    <property type="term" value="F:aldehyde dehydrogenase [NAD(P)+] activity"/>
    <property type="evidence" value="ECO:0007669"/>
    <property type="project" value="InterPro"/>
</dbReference>
<dbReference type="PROSITE" id="PS00070">
    <property type="entry name" value="ALDEHYDE_DEHYDR_CYS"/>
    <property type="match status" value="1"/>
</dbReference>
<dbReference type="FunFam" id="3.40.605.10:FF:000012">
    <property type="entry name" value="NAD-dependent succinate-semialdehyde dehydrogenase"/>
    <property type="match status" value="1"/>
</dbReference>
<dbReference type="PANTHER" id="PTHR43217:SF1">
    <property type="entry name" value="SUCCINATE SEMIALDEHYDE DEHYDROGENASE [NAD(P)+] SAD"/>
    <property type="match status" value="1"/>
</dbReference>
<evidence type="ECO:0000256" key="1">
    <source>
        <dbReference type="ARBA" id="ARBA00009986"/>
    </source>
</evidence>
<dbReference type="Gene3D" id="3.40.605.10">
    <property type="entry name" value="Aldehyde Dehydrogenase, Chain A, domain 1"/>
    <property type="match status" value="1"/>
</dbReference>
<name>A0A2J4ZGI4_9ENTR</name>
<protein>
    <submittedName>
        <fullName evidence="6">Succinate-semialdehyde dehydrogenase</fullName>
    </submittedName>
</protein>
<reference evidence="6 7" key="1">
    <citation type="submission" date="2017-11" db="EMBL/GenBank/DDBJ databases">
        <authorList>
            <person name="Han C.G."/>
        </authorList>
    </citation>
    <scope>NUCLEOTIDE SEQUENCE [LARGE SCALE GENOMIC DNA]</scope>
    <source>
        <strain evidence="6 7">A2</strain>
    </source>
</reference>
<dbReference type="Proteomes" id="UP000234661">
    <property type="component" value="Unassembled WGS sequence"/>
</dbReference>
<evidence type="ECO:0000256" key="2">
    <source>
        <dbReference type="ARBA" id="ARBA00022857"/>
    </source>
</evidence>
<dbReference type="EMBL" id="PIET01000412">
    <property type="protein sequence ID" value="PLM62186.1"/>
    <property type="molecule type" value="Genomic_DNA"/>
</dbReference>
<evidence type="ECO:0000313" key="7">
    <source>
        <dbReference type="Proteomes" id="UP000234661"/>
    </source>
</evidence>
<dbReference type="SUPFAM" id="SSF53720">
    <property type="entry name" value="ALDH-like"/>
    <property type="match status" value="1"/>
</dbReference>
<dbReference type="InterPro" id="IPR047110">
    <property type="entry name" value="GABD/Sad-like"/>
</dbReference>
<evidence type="ECO:0000256" key="4">
    <source>
        <dbReference type="SAM" id="MobiDB-lite"/>
    </source>
</evidence>
<feature type="region of interest" description="Disordered" evidence="4">
    <location>
        <begin position="1"/>
        <end position="22"/>
    </location>
</feature>
<dbReference type="AlphaFoldDB" id="A0A2J4ZGI4"/>
<accession>A0A2J4ZGI4</accession>
<dbReference type="PANTHER" id="PTHR43217">
    <property type="entry name" value="SUCCINATE SEMIALDEHYDE DEHYDROGENASE [NAD(P)+] SAD"/>
    <property type="match status" value="1"/>
</dbReference>
<evidence type="ECO:0000259" key="5">
    <source>
        <dbReference type="Pfam" id="PF00171"/>
    </source>
</evidence>
<comment type="similarity">
    <text evidence="1">Belongs to the aldehyde dehydrogenase family.</text>
</comment>
<dbReference type="InterPro" id="IPR016162">
    <property type="entry name" value="Ald_DH_N"/>
</dbReference>
<dbReference type="InterPro" id="IPR016163">
    <property type="entry name" value="Ald_DH_C"/>
</dbReference>
<dbReference type="Gene3D" id="3.40.309.10">
    <property type="entry name" value="Aldehyde Dehydrogenase, Chain A, domain 2"/>
    <property type="match status" value="1"/>
</dbReference>
<dbReference type="InterPro" id="IPR044148">
    <property type="entry name" value="ALDH_GabD1-like"/>
</dbReference>
<evidence type="ECO:0000256" key="3">
    <source>
        <dbReference type="ARBA" id="ARBA00023002"/>
    </source>
</evidence>
<dbReference type="InterPro" id="IPR016161">
    <property type="entry name" value="Ald_DH/histidinol_DH"/>
</dbReference>
<dbReference type="GO" id="GO:0009447">
    <property type="term" value="P:putrescine catabolic process"/>
    <property type="evidence" value="ECO:0007669"/>
    <property type="project" value="UniProtKB-ARBA"/>
</dbReference>
<dbReference type="InterPro" id="IPR015590">
    <property type="entry name" value="Aldehyde_DH_dom"/>
</dbReference>
<organism evidence="6 7">
    <name type="scientific">Klebsiella michiganensis</name>
    <dbReference type="NCBI Taxonomy" id="1134687"/>
    <lineage>
        <taxon>Bacteria</taxon>
        <taxon>Pseudomonadati</taxon>
        <taxon>Pseudomonadota</taxon>
        <taxon>Gammaproteobacteria</taxon>
        <taxon>Enterobacterales</taxon>
        <taxon>Enterobacteriaceae</taxon>
        <taxon>Klebsiella/Raoultella group</taxon>
        <taxon>Klebsiella</taxon>
    </lineage>
</organism>
<reference evidence="6 7" key="2">
    <citation type="submission" date="2018-01" db="EMBL/GenBank/DDBJ databases">
        <title>Genomic study of Klebsiella pneumoniae.</title>
        <authorList>
            <person name="Yang Y."/>
            <person name="Bicalho R."/>
        </authorList>
    </citation>
    <scope>NUCLEOTIDE SEQUENCE [LARGE SCALE GENOMIC DNA]</scope>
    <source>
        <strain evidence="6 7">A2</strain>
    </source>
</reference>
<dbReference type="GO" id="GO:0004777">
    <property type="term" value="F:succinate-semialdehyde dehydrogenase (NAD+) activity"/>
    <property type="evidence" value="ECO:0007669"/>
    <property type="project" value="TreeGrafter"/>
</dbReference>